<dbReference type="OrthoDB" id="9795666at2"/>
<protein>
    <submittedName>
        <fullName evidence="7">Uncharacterized protein</fullName>
    </submittedName>
</protein>
<feature type="domain" description="RNA polymerase sigma-70 region 2" evidence="5">
    <location>
        <begin position="7"/>
        <end position="72"/>
    </location>
</feature>
<accession>A0A023BVD0</accession>
<evidence type="ECO:0000313" key="7">
    <source>
        <dbReference type="EMBL" id="EZH73894.1"/>
    </source>
</evidence>
<dbReference type="eggNOG" id="COG1595">
    <property type="taxonomic scope" value="Bacteria"/>
</dbReference>
<dbReference type="GO" id="GO:0016987">
    <property type="term" value="F:sigma factor activity"/>
    <property type="evidence" value="ECO:0007669"/>
    <property type="project" value="UniProtKB-KW"/>
</dbReference>
<dbReference type="Pfam" id="PF08281">
    <property type="entry name" value="Sigma70_r4_2"/>
    <property type="match status" value="1"/>
</dbReference>
<dbReference type="InterPro" id="IPR014284">
    <property type="entry name" value="RNA_pol_sigma-70_dom"/>
</dbReference>
<reference evidence="7 8" key="1">
    <citation type="submission" date="2014-04" db="EMBL/GenBank/DDBJ databases">
        <title>Aquimarina sp. 22II-S11-z7 Genome Sequencing.</title>
        <authorList>
            <person name="Lai Q."/>
        </authorList>
    </citation>
    <scope>NUCLEOTIDE SEQUENCE [LARGE SCALE GENOMIC DNA]</scope>
    <source>
        <strain evidence="7 8">22II-S11-z7</strain>
    </source>
</reference>
<feature type="domain" description="RNA polymerase sigma factor 70 region 4 type 2" evidence="6">
    <location>
        <begin position="105"/>
        <end position="149"/>
    </location>
</feature>
<proteinExistence type="inferred from homology"/>
<name>A0A023BVD0_9FLAO</name>
<dbReference type="SUPFAM" id="SSF88946">
    <property type="entry name" value="Sigma2 domain of RNA polymerase sigma factors"/>
    <property type="match status" value="1"/>
</dbReference>
<dbReference type="SUPFAM" id="SSF88659">
    <property type="entry name" value="Sigma3 and sigma4 domains of RNA polymerase sigma factors"/>
    <property type="match status" value="1"/>
</dbReference>
<dbReference type="GO" id="GO:0006352">
    <property type="term" value="P:DNA-templated transcription initiation"/>
    <property type="evidence" value="ECO:0007669"/>
    <property type="project" value="InterPro"/>
</dbReference>
<dbReference type="InterPro" id="IPR036388">
    <property type="entry name" value="WH-like_DNA-bd_sf"/>
</dbReference>
<comment type="similarity">
    <text evidence="1">Belongs to the sigma-70 factor family. ECF subfamily.</text>
</comment>
<evidence type="ECO:0000259" key="5">
    <source>
        <dbReference type="Pfam" id="PF04542"/>
    </source>
</evidence>
<comment type="caution">
    <text evidence="7">The sequence shown here is derived from an EMBL/GenBank/DDBJ whole genome shotgun (WGS) entry which is preliminary data.</text>
</comment>
<evidence type="ECO:0000256" key="2">
    <source>
        <dbReference type="ARBA" id="ARBA00023015"/>
    </source>
</evidence>
<dbReference type="AlphaFoldDB" id="A0A023BVD0"/>
<dbReference type="InterPro" id="IPR007627">
    <property type="entry name" value="RNA_pol_sigma70_r2"/>
</dbReference>
<evidence type="ECO:0000256" key="4">
    <source>
        <dbReference type="ARBA" id="ARBA00023163"/>
    </source>
</evidence>
<dbReference type="Proteomes" id="UP000023541">
    <property type="component" value="Unassembled WGS sequence"/>
</dbReference>
<evidence type="ECO:0000256" key="3">
    <source>
        <dbReference type="ARBA" id="ARBA00023082"/>
    </source>
</evidence>
<evidence type="ECO:0000313" key="8">
    <source>
        <dbReference type="Proteomes" id="UP000023541"/>
    </source>
</evidence>
<dbReference type="Gene3D" id="1.10.1740.10">
    <property type="match status" value="1"/>
</dbReference>
<dbReference type="RefSeq" id="WP_034241428.1">
    <property type="nucleotide sequence ID" value="NZ_AQRA01000004.1"/>
</dbReference>
<gene>
    <name evidence="7" type="ORF">ATO12_13480</name>
</gene>
<evidence type="ECO:0000259" key="6">
    <source>
        <dbReference type="Pfam" id="PF08281"/>
    </source>
</evidence>
<keyword evidence="8" id="KW-1185">Reference proteome</keyword>
<dbReference type="PANTHER" id="PTHR43133">
    <property type="entry name" value="RNA POLYMERASE ECF-TYPE SIGMA FACTO"/>
    <property type="match status" value="1"/>
</dbReference>
<dbReference type="Pfam" id="PF04542">
    <property type="entry name" value="Sigma70_r2"/>
    <property type="match status" value="1"/>
</dbReference>
<dbReference type="InterPro" id="IPR039425">
    <property type="entry name" value="RNA_pol_sigma-70-like"/>
</dbReference>
<dbReference type="STRING" id="1317122.ATO12_13480"/>
<dbReference type="PANTHER" id="PTHR43133:SF62">
    <property type="entry name" value="RNA POLYMERASE SIGMA FACTOR SIGZ"/>
    <property type="match status" value="1"/>
</dbReference>
<dbReference type="EMBL" id="AQRA01000004">
    <property type="protein sequence ID" value="EZH73894.1"/>
    <property type="molecule type" value="Genomic_DNA"/>
</dbReference>
<keyword evidence="3" id="KW-0731">Sigma factor</keyword>
<dbReference type="NCBIfam" id="TIGR02937">
    <property type="entry name" value="sigma70-ECF"/>
    <property type="match status" value="1"/>
</dbReference>
<dbReference type="InterPro" id="IPR013325">
    <property type="entry name" value="RNA_pol_sigma_r2"/>
</dbReference>
<sequence>MKFENIWEEHKKPLLNFIITKVDDNSIGEDIIQDVGIKLHTAIHKNQEINNYKSWLFQVARNTIADYYRKNKIPTTSIKDQPEIAETSMSSACVCDLSGFVIQNYLPKQYADALYLSDIEQKPQKEIAKILDLSLTATKSRIQRGRKKLKELVTDCIEISYNNKGQITGFLLKDNCELPPELMTQIDKLNLTI</sequence>
<organism evidence="7 8">
    <name type="scientific">Aquimarina atlantica</name>
    <dbReference type="NCBI Taxonomy" id="1317122"/>
    <lineage>
        <taxon>Bacteria</taxon>
        <taxon>Pseudomonadati</taxon>
        <taxon>Bacteroidota</taxon>
        <taxon>Flavobacteriia</taxon>
        <taxon>Flavobacteriales</taxon>
        <taxon>Flavobacteriaceae</taxon>
        <taxon>Aquimarina</taxon>
    </lineage>
</organism>
<dbReference type="GO" id="GO:0003677">
    <property type="term" value="F:DNA binding"/>
    <property type="evidence" value="ECO:0007669"/>
    <property type="project" value="InterPro"/>
</dbReference>
<dbReference type="CDD" id="cd06171">
    <property type="entry name" value="Sigma70_r4"/>
    <property type="match status" value="1"/>
</dbReference>
<dbReference type="Gene3D" id="1.10.10.10">
    <property type="entry name" value="Winged helix-like DNA-binding domain superfamily/Winged helix DNA-binding domain"/>
    <property type="match status" value="1"/>
</dbReference>
<keyword evidence="2" id="KW-0805">Transcription regulation</keyword>
<dbReference type="InterPro" id="IPR013324">
    <property type="entry name" value="RNA_pol_sigma_r3/r4-like"/>
</dbReference>
<evidence type="ECO:0000256" key="1">
    <source>
        <dbReference type="ARBA" id="ARBA00010641"/>
    </source>
</evidence>
<keyword evidence="4" id="KW-0804">Transcription</keyword>
<dbReference type="InterPro" id="IPR013249">
    <property type="entry name" value="RNA_pol_sigma70_r4_t2"/>
</dbReference>